<evidence type="ECO:0000313" key="2">
    <source>
        <dbReference type="EMBL" id="WIX82523.1"/>
    </source>
</evidence>
<keyword evidence="3" id="KW-1185">Reference proteome</keyword>
<dbReference type="EMBL" id="CP127294">
    <property type="protein sequence ID" value="WIX82523.1"/>
    <property type="molecule type" value="Genomic_DNA"/>
</dbReference>
<keyword evidence="2" id="KW-0489">Methyltransferase</keyword>
<name>A0A9Y2MZE2_9PSEU</name>
<keyword evidence="2" id="KW-0808">Transferase</keyword>
<sequence>MTSAEEFLRSYHDARPDAASELAGRGRVTGDGRTVYEVFADRVTAAKAVLDLGCGDGALLAELGSRGVPKLAGVDLSPGQLASAGRRPELAEADLRPGRAQELPFEDGEFDTVVSFMALMLMTDVEQVVAEAARVLAPGGTLAIGIGGGGREAMEIFLKVARPLFAVVPEERRVPAAGDPRTRTREGLDELLTSAGFEPVEWDRMVVDFGGTPDEVWQTCHDSYYQMAGLDDTHRKGLRTAFTVATRNLVTPEGRLPASACIEVAVTRLR</sequence>
<dbReference type="Gene3D" id="3.40.50.150">
    <property type="entry name" value="Vaccinia Virus protein VP39"/>
    <property type="match status" value="1"/>
</dbReference>
<organism evidence="2 3">
    <name type="scientific">Amycolatopsis carbonis</name>
    <dbReference type="NCBI Taxonomy" id="715471"/>
    <lineage>
        <taxon>Bacteria</taxon>
        <taxon>Bacillati</taxon>
        <taxon>Actinomycetota</taxon>
        <taxon>Actinomycetes</taxon>
        <taxon>Pseudonocardiales</taxon>
        <taxon>Pseudonocardiaceae</taxon>
        <taxon>Amycolatopsis</taxon>
    </lineage>
</organism>
<dbReference type="GO" id="GO:0032259">
    <property type="term" value="P:methylation"/>
    <property type="evidence" value="ECO:0007669"/>
    <property type="project" value="UniProtKB-KW"/>
</dbReference>
<dbReference type="InterPro" id="IPR029063">
    <property type="entry name" value="SAM-dependent_MTases_sf"/>
</dbReference>
<dbReference type="Proteomes" id="UP001236014">
    <property type="component" value="Chromosome"/>
</dbReference>
<dbReference type="AlphaFoldDB" id="A0A9Y2MZE2"/>
<dbReference type="Pfam" id="PF08241">
    <property type="entry name" value="Methyltransf_11"/>
    <property type="match status" value="1"/>
</dbReference>
<dbReference type="InterPro" id="IPR013216">
    <property type="entry name" value="Methyltransf_11"/>
</dbReference>
<gene>
    <name evidence="2" type="ORF">QRX50_18010</name>
</gene>
<dbReference type="PANTHER" id="PTHR42912">
    <property type="entry name" value="METHYLTRANSFERASE"/>
    <property type="match status" value="1"/>
</dbReference>
<proteinExistence type="predicted"/>
<dbReference type="InterPro" id="IPR050508">
    <property type="entry name" value="Methyltransf_Superfamily"/>
</dbReference>
<dbReference type="KEGG" id="acab:QRX50_18010"/>
<dbReference type="GO" id="GO:0008757">
    <property type="term" value="F:S-adenosylmethionine-dependent methyltransferase activity"/>
    <property type="evidence" value="ECO:0007669"/>
    <property type="project" value="InterPro"/>
</dbReference>
<dbReference type="RefSeq" id="WP_285973091.1">
    <property type="nucleotide sequence ID" value="NZ_CP127294.1"/>
</dbReference>
<dbReference type="CDD" id="cd02440">
    <property type="entry name" value="AdoMet_MTases"/>
    <property type="match status" value="1"/>
</dbReference>
<accession>A0A9Y2MZE2</accession>
<evidence type="ECO:0000259" key="1">
    <source>
        <dbReference type="Pfam" id="PF08241"/>
    </source>
</evidence>
<evidence type="ECO:0000313" key="3">
    <source>
        <dbReference type="Proteomes" id="UP001236014"/>
    </source>
</evidence>
<feature type="domain" description="Methyltransferase type 11" evidence="1">
    <location>
        <begin position="50"/>
        <end position="144"/>
    </location>
</feature>
<dbReference type="SUPFAM" id="SSF53335">
    <property type="entry name" value="S-adenosyl-L-methionine-dependent methyltransferases"/>
    <property type="match status" value="1"/>
</dbReference>
<protein>
    <submittedName>
        <fullName evidence="2">Class I SAM-dependent methyltransferase</fullName>
    </submittedName>
</protein>
<reference evidence="2 3" key="1">
    <citation type="submission" date="2023-06" db="EMBL/GenBank/DDBJ databases">
        <authorList>
            <person name="Oyuntsetseg B."/>
            <person name="Kim S.B."/>
        </authorList>
    </citation>
    <scope>NUCLEOTIDE SEQUENCE [LARGE SCALE GENOMIC DNA]</scope>
    <source>
        <strain evidence="2 3">2-15</strain>
    </source>
</reference>